<dbReference type="EMBL" id="CP031517">
    <property type="protein sequence ID" value="QOS39398.1"/>
    <property type="molecule type" value="Genomic_DNA"/>
</dbReference>
<protein>
    <submittedName>
        <fullName evidence="1">Nucleotidyl transferase AbiEii/AbiGii toxin family protein</fullName>
    </submittedName>
</protein>
<dbReference type="KEGG" id="trc:DYE49_02570"/>
<proteinExistence type="predicted"/>
<reference evidence="1 2" key="1">
    <citation type="submission" date="2018-08" db="EMBL/GenBank/DDBJ databases">
        <title>The first complete genome of Treponema rectale (CHPAT), a commensal spirochete of the bovine rectum.</title>
        <authorList>
            <person name="Staton G.J."/>
            <person name="Clegg S.R."/>
            <person name="Carter S.D."/>
            <person name="Radford A.D."/>
            <person name="Darby A."/>
            <person name="Hall N."/>
            <person name="Birtles R.J."/>
            <person name="Evans N.J."/>
        </authorList>
    </citation>
    <scope>NUCLEOTIDE SEQUENCE [LARGE SCALE GENOMIC DNA]</scope>
    <source>
        <strain evidence="1 2">CHPA</strain>
    </source>
</reference>
<dbReference type="GO" id="GO:0016740">
    <property type="term" value="F:transferase activity"/>
    <property type="evidence" value="ECO:0007669"/>
    <property type="project" value="UniProtKB-KW"/>
</dbReference>
<accession>A0A7M1XKK7</accession>
<organism evidence="1 2">
    <name type="scientific">Treponema rectale</name>
    <dbReference type="NCBI Taxonomy" id="744512"/>
    <lineage>
        <taxon>Bacteria</taxon>
        <taxon>Pseudomonadati</taxon>
        <taxon>Spirochaetota</taxon>
        <taxon>Spirochaetia</taxon>
        <taxon>Spirochaetales</taxon>
        <taxon>Treponemataceae</taxon>
        <taxon>Treponema</taxon>
    </lineage>
</organism>
<dbReference type="Pfam" id="PF08843">
    <property type="entry name" value="AbiEii"/>
    <property type="match status" value="1"/>
</dbReference>
<gene>
    <name evidence="1" type="ORF">DYE49_02570</name>
</gene>
<name>A0A7M1XKK7_9SPIR</name>
<sequence length="289" mass="33528">MNSIIDEMLKKYKAETLDEKKNAIKEIIQEIVLCGLSRAGFFDKAAFYGGTALRIFYGLDRFSEDLDFSLKEKDVDFDLTSYFPVLEKEVRAFGLNLKVEEKHKNTDSDIKSAFLKGNTKEHLLLFYANDDFSFGVNRDEILRIKFEVDTNPPGGARYEHRYSLKPAPYEVTLYDLPSLFAGKVHAVLCRGWKNRVKGRDLYDFVFYLQRGVSLNLENLKQKLIQSEAWKEDDELSLEEVKRMLCERFDHIDFEKAKDDVRDFIKDKASLNIWSSGFFKAITGSLKKSN</sequence>
<dbReference type="AlphaFoldDB" id="A0A7M1XKK7"/>
<dbReference type="InterPro" id="IPR014942">
    <property type="entry name" value="AbiEii"/>
</dbReference>
<evidence type="ECO:0000313" key="1">
    <source>
        <dbReference type="EMBL" id="QOS39398.1"/>
    </source>
</evidence>
<dbReference type="Proteomes" id="UP000593591">
    <property type="component" value="Chromosome"/>
</dbReference>
<keyword evidence="1" id="KW-0808">Transferase</keyword>
<dbReference type="Gene3D" id="3.10.450.620">
    <property type="entry name" value="JHP933, nucleotidyltransferase-like core domain"/>
    <property type="match status" value="1"/>
</dbReference>
<evidence type="ECO:0000313" key="2">
    <source>
        <dbReference type="Proteomes" id="UP000593591"/>
    </source>
</evidence>